<evidence type="ECO:0008006" key="3">
    <source>
        <dbReference type="Google" id="ProtNLM"/>
    </source>
</evidence>
<organism evidence="1 2">
    <name type="scientific">Littorina saxatilis</name>
    <dbReference type="NCBI Taxonomy" id="31220"/>
    <lineage>
        <taxon>Eukaryota</taxon>
        <taxon>Metazoa</taxon>
        <taxon>Spiralia</taxon>
        <taxon>Lophotrochozoa</taxon>
        <taxon>Mollusca</taxon>
        <taxon>Gastropoda</taxon>
        <taxon>Caenogastropoda</taxon>
        <taxon>Littorinimorpha</taxon>
        <taxon>Littorinoidea</taxon>
        <taxon>Littorinidae</taxon>
        <taxon>Littorina</taxon>
    </lineage>
</organism>
<dbReference type="AlphaFoldDB" id="A0AAN9B8N0"/>
<proteinExistence type="predicted"/>
<dbReference type="Proteomes" id="UP001374579">
    <property type="component" value="Unassembled WGS sequence"/>
</dbReference>
<name>A0AAN9B8N0_9CAEN</name>
<reference evidence="1 2" key="1">
    <citation type="submission" date="2024-02" db="EMBL/GenBank/DDBJ databases">
        <title>Chromosome-scale genome assembly of the rough periwinkle Littorina saxatilis.</title>
        <authorList>
            <person name="De Jode A."/>
            <person name="Faria R."/>
            <person name="Formenti G."/>
            <person name="Sims Y."/>
            <person name="Smith T.P."/>
            <person name="Tracey A."/>
            <person name="Wood J.M.D."/>
            <person name="Zagrodzka Z.B."/>
            <person name="Johannesson K."/>
            <person name="Butlin R.K."/>
            <person name="Leder E.H."/>
        </authorList>
    </citation>
    <scope>NUCLEOTIDE SEQUENCE [LARGE SCALE GENOMIC DNA]</scope>
    <source>
        <strain evidence="1">Snail1</strain>
        <tissue evidence="1">Muscle</tissue>
    </source>
</reference>
<dbReference type="EMBL" id="JBAMIC010000011">
    <property type="protein sequence ID" value="KAK7100641.1"/>
    <property type="molecule type" value="Genomic_DNA"/>
</dbReference>
<protein>
    <recommendedName>
        <fullName evidence="3">Reverse transcriptase</fullName>
    </recommendedName>
</protein>
<accession>A0AAN9B8N0</accession>
<sequence length="154" mass="17691">MHALGKERVSWIAWQRKAASRLTQPSNPATYGETKTLVRSKFRADWVAQNGGYRADQDPIRKLERNQQTLIFRLRTGHCGLRAPLKRIRITDTTLCECGQADQTPSHMLQDCPSHEARRREQWPDGTDLRTKLWGTAYELRRTASFAASLGERL</sequence>
<evidence type="ECO:0000313" key="2">
    <source>
        <dbReference type="Proteomes" id="UP001374579"/>
    </source>
</evidence>
<keyword evidence="2" id="KW-1185">Reference proteome</keyword>
<evidence type="ECO:0000313" key="1">
    <source>
        <dbReference type="EMBL" id="KAK7100641.1"/>
    </source>
</evidence>
<gene>
    <name evidence="1" type="ORF">V1264_023558</name>
</gene>
<comment type="caution">
    <text evidence="1">The sequence shown here is derived from an EMBL/GenBank/DDBJ whole genome shotgun (WGS) entry which is preliminary data.</text>
</comment>